<evidence type="ECO:0000259" key="2">
    <source>
        <dbReference type="Pfam" id="PF05569"/>
    </source>
</evidence>
<dbReference type="eggNOG" id="COG4219">
    <property type="taxonomic scope" value="Bacteria"/>
</dbReference>
<feature type="transmembrane region" description="Helical" evidence="1">
    <location>
        <begin position="110"/>
        <end position="132"/>
    </location>
</feature>
<feature type="transmembrane region" description="Helical" evidence="1">
    <location>
        <begin position="288"/>
        <end position="305"/>
    </location>
</feature>
<feature type="domain" description="Peptidase M56" evidence="2">
    <location>
        <begin position="8"/>
        <end position="279"/>
    </location>
</feature>
<dbReference type="Pfam" id="PF05569">
    <property type="entry name" value="Peptidase_M56"/>
    <property type="match status" value="1"/>
</dbReference>
<feature type="transmembrane region" description="Helical" evidence="1">
    <location>
        <begin position="36"/>
        <end position="55"/>
    </location>
</feature>
<dbReference type="InterPro" id="IPR052173">
    <property type="entry name" value="Beta-lactam_resp_regulator"/>
</dbReference>
<dbReference type="Proteomes" id="UP000010797">
    <property type="component" value="Chromosome"/>
</dbReference>
<organism evidence="3 4">
    <name type="scientific">Desulfitobacterium dichloroeliminans (strain LMG P-21439 / DCA1)</name>
    <dbReference type="NCBI Taxonomy" id="871963"/>
    <lineage>
        <taxon>Bacteria</taxon>
        <taxon>Bacillati</taxon>
        <taxon>Bacillota</taxon>
        <taxon>Clostridia</taxon>
        <taxon>Eubacteriales</taxon>
        <taxon>Desulfitobacteriaceae</taxon>
        <taxon>Desulfitobacterium</taxon>
    </lineage>
</organism>
<evidence type="ECO:0000313" key="3">
    <source>
        <dbReference type="EMBL" id="AGA68952.1"/>
    </source>
</evidence>
<dbReference type="STRING" id="871963.Desdi_1455"/>
<protein>
    <submittedName>
        <fullName evidence="3">Antirepressor regulating drug resistance protein</fullName>
    </submittedName>
</protein>
<keyword evidence="1" id="KW-0812">Transmembrane</keyword>
<dbReference type="OrthoDB" id="9804799at2"/>
<feature type="transmembrane region" description="Helical" evidence="1">
    <location>
        <begin position="202"/>
        <end position="222"/>
    </location>
</feature>
<dbReference type="InterPro" id="IPR008756">
    <property type="entry name" value="Peptidase_M56"/>
</dbReference>
<keyword evidence="1" id="KW-1133">Transmembrane helix</keyword>
<keyword evidence="1" id="KW-0472">Membrane</keyword>
<dbReference type="PANTHER" id="PTHR34978">
    <property type="entry name" value="POSSIBLE SENSOR-TRANSDUCER PROTEIN BLAR"/>
    <property type="match status" value="1"/>
</dbReference>
<dbReference type="HOGENOM" id="CLU_013716_4_0_9"/>
<dbReference type="EMBL" id="CP003344">
    <property type="protein sequence ID" value="AGA68952.1"/>
    <property type="molecule type" value="Genomic_DNA"/>
</dbReference>
<dbReference type="AlphaFoldDB" id="L0F6Y7"/>
<evidence type="ECO:0000313" key="4">
    <source>
        <dbReference type="Proteomes" id="UP000010797"/>
    </source>
</evidence>
<proteinExistence type="predicted"/>
<dbReference type="CDD" id="cd07341">
    <property type="entry name" value="M56_BlaR1_MecR1_like"/>
    <property type="match status" value="1"/>
</dbReference>
<gene>
    <name evidence="3" type="ordered locus">Desdi_1455</name>
</gene>
<dbReference type="KEGG" id="ddl:Desdi_1455"/>
<dbReference type="RefSeq" id="WP_015261945.1">
    <property type="nucleotide sequence ID" value="NC_019903.1"/>
</dbReference>
<reference evidence="4" key="1">
    <citation type="submission" date="2012-02" db="EMBL/GenBank/DDBJ databases">
        <title>Complete sequence of Desulfitobacterium dichloroeliminans LMG P-21439.</title>
        <authorList>
            <person name="Lucas S."/>
            <person name="Han J."/>
            <person name="Lapidus A."/>
            <person name="Cheng J.-F."/>
            <person name="Goodwin L."/>
            <person name="Pitluck S."/>
            <person name="Peters L."/>
            <person name="Ovchinnikova G."/>
            <person name="Teshima H."/>
            <person name="Detter J.C."/>
            <person name="Han C."/>
            <person name="Tapia R."/>
            <person name="Land M."/>
            <person name="Hauser L."/>
            <person name="Kyrpides N."/>
            <person name="Ivanova N."/>
            <person name="Pagani I."/>
            <person name="Kruse T."/>
            <person name="de Vos W.M."/>
            <person name="Boon N."/>
            <person name="Smidt H."/>
            <person name="Woyke T."/>
        </authorList>
    </citation>
    <scope>NUCLEOTIDE SEQUENCE [LARGE SCALE GENOMIC DNA]</scope>
    <source>
        <strain evidence="4">LMG P-21439 / DCA1</strain>
    </source>
</reference>
<evidence type="ECO:0000256" key="1">
    <source>
        <dbReference type="SAM" id="Phobius"/>
    </source>
</evidence>
<dbReference type="PANTHER" id="PTHR34978:SF3">
    <property type="entry name" value="SLR0241 PROTEIN"/>
    <property type="match status" value="1"/>
</dbReference>
<sequence length="608" mass="68737">MLDNLFLQILNMSFTASIVILFVLVAKLPLKKAPKIFSYALWSVVLFRLVFPFSFESLLSLLPSNPTPISHKILYAQTPQIKTGIAGIDNAVNSSLPAPSLGASVNPMQIWTFIGEFVWLAGIAVLLLYSVVSLLRLQNRLKNAVHEKENVYLAEHLNTPFVLGIIRPKIYLPKALSLDEKQYILLHEQIHIRRFDHVIRMLSFLVLCVHWFNPLVWVAFILSGKDMEMSCDEAVIRRLGNDVKKDYSSSLLALATGRHIISGIPLAFGEGDTKSRIKNVLNYRKPTFWVIAIAVFIVVALYVGLMTNPKSSTTFNGSSYRVEEILYQAPMYSFGYTLDTAPQFSISSDYVLYSKQITDEDWIMHKGLNPYKISRQQLYTLFNPLNNKAHEAIDQAKLIYRADANDANHTFYLVIQLKNGDVLWALGYDTEDNRHIRWLFRLEEIGDRNGFSLTDQEVASMLGLSSFSAYCFSTYEMDNGLYIIGFLADGKTEQSDIGAGLFQFKAGEYQLLSRTIHKGQALVQDRIVLGLLIAPSNKYYDVVLSNNENLAEIRHASGGEAISEKVDRVNPSMTVIKLPETLRDTRYTFYDVTGQQIEGYIPAESTKK</sequence>
<feature type="transmembrane region" description="Helical" evidence="1">
    <location>
        <begin position="6"/>
        <end position="24"/>
    </location>
</feature>
<accession>L0F6Y7</accession>
<keyword evidence="4" id="KW-1185">Reference proteome</keyword>
<name>L0F6Y7_DESDL</name>